<dbReference type="SUPFAM" id="SSF103473">
    <property type="entry name" value="MFS general substrate transporter"/>
    <property type="match status" value="1"/>
</dbReference>
<evidence type="ECO:0000256" key="4">
    <source>
        <dbReference type="ARBA" id="ARBA00022989"/>
    </source>
</evidence>
<evidence type="ECO:0000256" key="2">
    <source>
        <dbReference type="ARBA" id="ARBA00022448"/>
    </source>
</evidence>
<dbReference type="Proteomes" id="UP001597079">
    <property type="component" value="Unassembled WGS sequence"/>
</dbReference>
<feature type="transmembrane region" description="Helical" evidence="6">
    <location>
        <begin position="304"/>
        <end position="325"/>
    </location>
</feature>
<evidence type="ECO:0000313" key="8">
    <source>
        <dbReference type="EMBL" id="MFD1676152.1"/>
    </source>
</evidence>
<accession>A0ABW4JIF3</accession>
<reference evidence="9" key="1">
    <citation type="journal article" date="2019" name="Int. J. Syst. Evol. Microbiol.">
        <title>The Global Catalogue of Microorganisms (GCM) 10K type strain sequencing project: providing services to taxonomists for standard genome sequencing and annotation.</title>
        <authorList>
            <consortium name="The Broad Institute Genomics Platform"/>
            <consortium name="The Broad Institute Genome Sequencing Center for Infectious Disease"/>
            <person name="Wu L."/>
            <person name="Ma J."/>
        </authorList>
    </citation>
    <scope>NUCLEOTIDE SEQUENCE [LARGE SCALE GENOMIC DNA]</scope>
    <source>
        <strain evidence="9">CGMCC 1.12286</strain>
    </source>
</reference>
<evidence type="ECO:0000256" key="1">
    <source>
        <dbReference type="ARBA" id="ARBA00004651"/>
    </source>
</evidence>
<keyword evidence="5 6" id="KW-0472">Membrane</keyword>
<comment type="subcellular location">
    <subcellularLocation>
        <location evidence="1">Cell membrane</location>
        <topology evidence="1">Multi-pass membrane protein</topology>
    </subcellularLocation>
</comment>
<keyword evidence="3 6" id="KW-0812">Transmembrane</keyword>
<evidence type="ECO:0000259" key="7">
    <source>
        <dbReference type="PROSITE" id="PS50850"/>
    </source>
</evidence>
<dbReference type="Gene3D" id="1.20.1250.20">
    <property type="entry name" value="MFS general substrate transporter like domains"/>
    <property type="match status" value="1"/>
</dbReference>
<feature type="transmembrane region" description="Helical" evidence="6">
    <location>
        <begin position="272"/>
        <end position="292"/>
    </location>
</feature>
<feature type="transmembrane region" description="Helical" evidence="6">
    <location>
        <begin position="45"/>
        <end position="64"/>
    </location>
</feature>
<dbReference type="PANTHER" id="PTHR42718:SF9">
    <property type="entry name" value="MAJOR FACILITATOR SUPERFAMILY MULTIDRUG TRANSPORTER MFSC"/>
    <property type="match status" value="1"/>
</dbReference>
<dbReference type="InterPro" id="IPR036259">
    <property type="entry name" value="MFS_trans_sf"/>
</dbReference>
<feature type="transmembrane region" description="Helical" evidence="6">
    <location>
        <begin position="484"/>
        <end position="504"/>
    </location>
</feature>
<dbReference type="PROSITE" id="PS50850">
    <property type="entry name" value="MFS"/>
    <property type="match status" value="1"/>
</dbReference>
<organism evidence="8 9">
    <name type="scientific">Alicyclobacillus fodiniaquatilis</name>
    <dbReference type="NCBI Taxonomy" id="1661150"/>
    <lineage>
        <taxon>Bacteria</taxon>
        <taxon>Bacillati</taxon>
        <taxon>Bacillota</taxon>
        <taxon>Bacilli</taxon>
        <taxon>Bacillales</taxon>
        <taxon>Alicyclobacillaceae</taxon>
        <taxon>Alicyclobacillus</taxon>
    </lineage>
</organism>
<feature type="domain" description="Major facilitator superfamily (MFS) profile" evidence="7">
    <location>
        <begin position="8"/>
        <end position="507"/>
    </location>
</feature>
<feature type="transmembrane region" description="Helical" evidence="6">
    <location>
        <begin position="76"/>
        <end position="98"/>
    </location>
</feature>
<proteinExistence type="predicted"/>
<evidence type="ECO:0000313" key="9">
    <source>
        <dbReference type="Proteomes" id="UP001597079"/>
    </source>
</evidence>
<feature type="transmembrane region" description="Helical" evidence="6">
    <location>
        <begin position="104"/>
        <end position="122"/>
    </location>
</feature>
<gene>
    <name evidence="8" type="ORF">ACFSB2_15715</name>
</gene>
<keyword evidence="4 6" id="KW-1133">Transmembrane helix</keyword>
<feature type="transmembrane region" description="Helical" evidence="6">
    <location>
        <begin position="362"/>
        <end position="384"/>
    </location>
</feature>
<keyword evidence="2" id="KW-0813">Transport</keyword>
<evidence type="ECO:0000256" key="5">
    <source>
        <dbReference type="ARBA" id="ARBA00023136"/>
    </source>
</evidence>
<sequence length="532" mass="57758">MHAKKHFALSLLTILAVGPNLMLSVAMMFTQGLIQDSFSTGSYAPMWAVVLGNISFAVFVPIGPVCARKIGFRNTYVFSTGLFTLASLMATVSNGLVVLTFARMVQGAMTGLVLMVMIPILIHSFPAERRNRVVGVLIGGFFGAIAMGPFLGALAIYHDAWRWIFLISGLCTVLGLVIGAKGLPGKFPIPAPNRASYTFDYYGLICLFASGISLTIGMGNLDAHQFTDLQVGVPLGFCAVFLCFFVIQELVTPNPLLSLRLLRYPKARIGSLLALTSNATMIFSLAMVNSILRSVDMFSDASIIFFYVSLFLGVALSALFAIIFIDRFGPGVLALIGGCCLIAVDYHWGWIQINTTLSSLSWQLVLLGFGTGLTLAAGLLGAALGAPPSALPETMAIVQSFRLFFFSTIAPLFTWIVSRLSTIHLSKNTWALSMDNPYLQIEIQKMTVHNEALGFPFAEAKNMAIQTIVKTQTDVATIDTASDIYKICLIMGFIIVVLSILMISTGRVRRLAEKPRIFTREVRGLLEKPKIG</sequence>
<dbReference type="InterPro" id="IPR020846">
    <property type="entry name" value="MFS_dom"/>
</dbReference>
<evidence type="ECO:0000256" key="3">
    <source>
        <dbReference type="ARBA" id="ARBA00022692"/>
    </source>
</evidence>
<feature type="transmembrane region" description="Helical" evidence="6">
    <location>
        <begin position="134"/>
        <end position="157"/>
    </location>
</feature>
<evidence type="ECO:0000256" key="6">
    <source>
        <dbReference type="SAM" id="Phobius"/>
    </source>
</evidence>
<comment type="caution">
    <text evidence="8">The sequence shown here is derived from an EMBL/GenBank/DDBJ whole genome shotgun (WGS) entry which is preliminary data.</text>
</comment>
<protein>
    <submittedName>
        <fullName evidence="8">MFS transporter</fullName>
    </submittedName>
</protein>
<feature type="transmembrane region" description="Helical" evidence="6">
    <location>
        <begin position="396"/>
        <end position="417"/>
    </location>
</feature>
<dbReference type="EMBL" id="JBHUCX010000044">
    <property type="protein sequence ID" value="MFD1676152.1"/>
    <property type="molecule type" value="Genomic_DNA"/>
</dbReference>
<keyword evidence="9" id="KW-1185">Reference proteome</keyword>
<dbReference type="PANTHER" id="PTHR42718">
    <property type="entry name" value="MAJOR FACILITATOR SUPERFAMILY MULTIDRUG TRANSPORTER MFSC"/>
    <property type="match status" value="1"/>
</dbReference>
<feature type="transmembrane region" description="Helical" evidence="6">
    <location>
        <begin position="332"/>
        <end position="350"/>
    </location>
</feature>
<feature type="transmembrane region" description="Helical" evidence="6">
    <location>
        <begin position="231"/>
        <end position="251"/>
    </location>
</feature>
<name>A0ABW4JIF3_9BACL</name>
<dbReference type="Pfam" id="PF07690">
    <property type="entry name" value="MFS_1"/>
    <property type="match status" value="1"/>
</dbReference>
<dbReference type="RefSeq" id="WP_377944043.1">
    <property type="nucleotide sequence ID" value="NZ_JBHUCX010000044.1"/>
</dbReference>
<feature type="transmembrane region" description="Helical" evidence="6">
    <location>
        <begin position="201"/>
        <end position="219"/>
    </location>
</feature>
<feature type="transmembrane region" description="Helical" evidence="6">
    <location>
        <begin position="163"/>
        <end position="180"/>
    </location>
</feature>
<dbReference type="InterPro" id="IPR011701">
    <property type="entry name" value="MFS"/>
</dbReference>